<dbReference type="SUPFAM" id="SSF57701">
    <property type="entry name" value="Zn2/Cys6 DNA-binding domain"/>
    <property type="match status" value="1"/>
</dbReference>
<evidence type="ECO:0000256" key="1">
    <source>
        <dbReference type="SAM" id="MobiDB-lite"/>
    </source>
</evidence>
<dbReference type="CDD" id="cd00067">
    <property type="entry name" value="GAL4"/>
    <property type="match status" value="1"/>
</dbReference>
<gene>
    <name evidence="3" type="ORF">RHOBADRAFT_40713</name>
</gene>
<evidence type="ECO:0000313" key="3">
    <source>
        <dbReference type="EMBL" id="KPV78169.1"/>
    </source>
</evidence>
<dbReference type="PROSITE" id="PS50048">
    <property type="entry name" value="ZN2_CY6_FUNGAL_2"/>
    <property type="match status" value="1"/>
</dbReference>
<name>A0A194SC44_RHOGW</name>
<keyword evidence="4" id="KW-1185">Reference proteome</keyword>
<dbReference type="GO" id="GO:0000981">
    <property type="term" value="F:DNA-binding transcription factor activity, RNA polymerase II-specific"/>
    <property type="evidence" value="ECO:0007669"/>
    <property type="project" value="InterPro"/>
</dbReference>
<reference evidence="3 4" key="1">
    <citation type="journal article" date="2015" name="Front. Microbiol.">
        <title>Genome sequence of the plant growth promoting endophytic yeast Rhodotorula graminis WP1.</title>
        <authorList>
            <person name="Firrincieli A."/>
            <person name="Otillar R."/>
            <person name="Salamov A."/>
            <person name="Schmutz J."/>
            <person name="Khan Z."/>
            <person name="Redman R.S."/>
            <person name="Fleck N.D."/>
            <person name="Lindquist E."/>
            <person name="Grigoriev I.V."/>
            <person name="Doty S.L."/>
        </authorList>
    </citation>
    <scope>NUCLEOTIDE SEQUENCE [LARGE SCALE GENOMIC DNA]</scope>
    <source>
        <strain evidence="3 4">WP1</strain>
    </source>
</reference>
<dbReference type="Proteomes" id="UP000053890">
    <property type="component" value="Unassembled WGS sequence"/>
</dbReference>
<sequence>MPLPLGRPCDACRQRQVRCSRSRPICAACIKYSKKRPNHLCTFPTPAPVPRSPVKRPERTGAGADNAPALYSVEEGGSAAAVGRDERRGSAAGRVLRAVTVEVGTSSKRSSKVAKVDPGAPTVEQRAPVLPVDIPPSLVLPVLPTFPLTLSQHVTAMPADLGAPSLVHPYLSPSPAPFGGPTSPTPTRLAATAEQYPLSQQSLAGQPVLPPSPPPSAVDEQPWSVASLLD</sequence>
<dbReference type="InterPro" id="IPR001138">
    <property type="entry name" value="Zn2Cys6_DnaBD"/>
</dbReference>
<dbReference type="InterPro" id="IPR036864">
    <property type="entry name" value="Zn2-C6_fun-type_DNA-bd_sf"/>
</dbReference>
<accession>A0A194SC44</accession>
<feature type="domain" description="Zn(2)-C6 fungal-type" evidence="2">
    <location>
        <begin position="8"/>
        <end position="43"/>
    </location>
</feature>
<evidence type="ECO:0000313" key="4">
    <source>
        <dbReference type="Proteomes" id="UP000053890"/>
    </source>
</evidence>
<dbReference type="Gene3D" id="4.10.240.10">
    <property type="entry name" value="Zn(2)-C6 fungal-type DNA-binding domain"/>
    <property type="match status" value="1"/>
</dbReference>
<dbReference type="GeneID" id="28974203"/>
<feature type="region of interest" description="Disordered" evidence="1">
    <location>
        <begin position="197"/>
        <end position="230"/>
    </location>
</feature>
<dbReference type="Pfam" id="PF00172">
    <property type="entry name" value="Zn_clus"/>
    <property type="match status" value="1"/>
</dbReference>
<dbReference type="RefSeq" id="XP_018274218.1">
    <property type="nucleotide sequence ID" value="XM_018413754.1"/>
</dbReference>
<dbReference type="AlphaFoldDB" id="A0A194SC44"/>
<dbReference type="GO" id="GO:0008270">
    <property type="term" value="F:zinc ion binding"/>
    <property type="evidence" value="ECO:0007669"/>
    <property type="project" value="InterPro"/>
</dbReference>
<dbReference type="SMART" id="SM00066">
    <property type="entry name" value="GAL4"/>
    <property type="match status" value="1"/>
</dbReference>
<proteinExistence type="predicted"/>
<evidence type="ECO:0000259" key="2">
    <source>
        <dbReference type="PROSITE" id="PS50048"/>
    </source>
</evidence>
<protein>
    <recommendedName>
        <fullName evidence="2">Zn(2)-C6 fungal-type domain-containing protein</fullName>
    </recommendedName>
</protein>
<dbReference type="EMBL" id="KQ474073">
    <property type="protein sequence ID" value="KPV78169.1"/>
    <property type="molecule type" value="Genomic_DNA"/>
</dbReference>
<organism evidence="3 4">
    <name type="scientific">Rhodotorula graminis (strain WP1)</name>
    <dbReference type="NCBI Taxonomy" id="578459"/>
    <lineage>
        <taxon>Eukaryota</taxon>
        <taxon>Fungi</taxon>
        <taxon>Dikarya</taxon>
        <taxon>Basidiomycota</taxon>
        <taxon>Pucciniomycotina</taxon>
        <taxon>Microbotryomycetes</taxon>
        <taxon>Sporidiobolales</taxon>
        <taxon>Sporidiobolaceae</taxon>
        <taxon>Rhodotorula</taxon>
    </lineage>
</organism>